<reference evidence="16 17" key="1">
    <citation type="submission" date="2014-03" db="EMBL/GenBank/DDBJ databases">
        <title>Sequencing and Comparison of Genomes and Transcriptome Profiles of Human Ehrlichiosis Agents.</title>
        <authorList>
            <person name="Lin M."/>
            <person name="Daugherty S.C."/>
            <person name="Nagaraj S."/>
            <person name="Cheng Z."/>
            <person name="Xiong Q."/>
            <person name="Lin F.-Y."/>
            <person name="Sengamalay N."/>
            <person name="Ott S."/>
            <person name="Godinez A."/>
            <person name="Tallon L.J."/>
            <person name="Sadzewicz L."/>
            <person name="Fraser C.M."/>
            <person name="Dunning Hotopp J.C."/>
            <person name="Rikihisa Y."/>
        </authorList>
    </citation>
    <scope>NUCLEOTIDE SEQUENCE [LARGE SCALE GENOMIC DNA]</scope>
    <source>
        <strain evidence="16 17">Oregon</strain>
    </source>
</reference>
<dbReference type="EMBL" id="CP007481">
    <property type="protein sequence ID" value="AHX11007.1"/>
    <property type="molecule type" value="Genomic_DNA"/>
</dbReference>
<dbReference type="GO" id="GO:0004637">
    <property type="term" value="F:phosphoribosylamine-glycine ligase activity"/>
    <property type="evidence" value="ECO:0007669"/>
    <property type="project" value="TreeGrafter"/>
</dbReference>
<evidence type="ECO:0000313" key="16">
    <source>
        <dbReference type="EMBL" id="AHX11007.1"/>
    </source>
</evidence>
<accession>X5GVF7</accession>
<dbReference type="GO" id="GO:0005524">
    <property type="term" value="F:ATP binding"/>
    <property type="evidence" value="ECO:0007669"/>
    <property type="project" value="UniProtKB-KW"/>
</dbReference>
<evidence type="ECO:0000256" key="10">
    <source>
        <dbReference type="ARBA" id="ARBA00032931"/>
    </source>
</evidence>
<evidence type="ECO:0000256" key="2">
    <source>
        <dbReference type="ARBA" id="ARBA00010280"/>
    </source>
</evidence>
<dbReference type="EC" id="6.3.3.1" evidence="3 13"/>
<name>X5GVF7_9RICK</name>
<dbReference type="Gene3D" id="3.30.1330.10">
    <property type="entry name" value="PurM-like, N-terminal domain"/>
    <property type="match status" value="1"/>
</dbReference>
<dbReference type="InterPro" id="IPR036921">
    <property type="entry name" value="PurM-like_N_sf"/>
</dbReference>
<proteinExistence type="inferred from homology"/>
<dbReference type="OrthoDB" id="9777881at2"/>
<comment type="pathway">
    <text evidence="1 13">Purine metabolism; IMP biosynthesis via de novo pathway; 5-amino-1-(5-phospho-D-ribosyl)imidazole from N(2)-formyl-N(1)-(5-phospho-D-ribosyl)glycinamide: step 2/2.</text>
</comment>
<dbReference type="InterPro" id="IPR016188">
    <property type="entry name" value="PurM-like_N"/>
</dbReference>
<evidence type="ECO:0000256" key="1">
    <source>
        <dbReference type="ARBA" id="ARBA00004686"/>
    </source>
</evidence>
<dbReference type="AlphaFoldDB" id="X5GVF7"/>
<dbReference type="GO" id="GO:0006189">
    <property type="term" value="P:'de novo' IMP biosynthetic process"/>
    <property type="evidence" value="ECO:0007669"/>
    <property type="project" value="UniProtKB-UniRule"/>
</dbReference>
<dbReference type="CDD" id="cd02196">
    <property type="entry name" value="PurM"/>
    <property type="match status" value="1"/>
</dbReference>
<dbReference type="Pfam" id="PF02769">
    <property type="entry name" value="AIRS_C"/>
    <property type="match status" value="1"/>
</dbReference>
<keyword evidence="6 13" id="KW-0547">Nucleotide-binding</keyword>
<evidence type="ECO:0000256" key="4">
    <source>
        <dbReference type="ARBA" id="ARBA00020367"/>
    </source>
</evidence>
<keyword evidence="7 13" id="KW-0658">Purine biosynthesis</keyword>
<dbReference type="GO" id="GO:0046084">
    <property type="term" value="P:adenine biosynthetic process"/>
    <property type="evidence" value="ECO:0007669"/>
    <property type="project" value="TreeGrafter"/>
</dbReference>
<dbReference type="HAMAP" id="MF_00741">
    <property type="entry name" value="AIRS"/>
    <property type="match status" value="1"/>
</dbReference>
<comment type="catalytic activity">
    <reaction evidence="12 13">
        <text>2-formamido-N(1)-(5-O-phospho-beta-D-ribosyl)acetamidine + ATP = 5-amino-1-(5-phospho-beta-D-ribosyl)imidazole + ADP + phosphate + H(+)</text>
        <dbReference type="Rhea" id="RHEA:23032"/>
        <dbReference type="ChEBI" id="CHEBI:15378"/>
        <dbReference type="ChEBI" id="CHEBI:30616"/>
        <dbReference type="ChEBI" id="CHEBI:43474"/>
        <dbReference type="ChEBI" id="CHEBI:137981"/>
        <dbReference type="ChEBI" id="CHEBI:147287"/>
        <dbReference type="ChEBI" id="CHEBI:456216"/>
        <dbReference type="EC" id="6.3.3.1"/>
    </reaction>
</comment>
<dbReference type="STRING" id="1286528.NHE_0032"/>
<dbReference type="InterPro" id="IPR010918">
    <property type="entry name" value="PurM-like_C_dom"/>
</dbReference>
<keyword evidence="8 13" id="KW-0067">ATP-binding</keyword>
<comment type="subcellular location">
    <subcellularLocation>
        <location evidence="13">Cytoplasm</location>
    </subcellularLocation>
</comment>
<evidence type="ECO:0000313" key="17">
    <source>
        <dbReference type="Proteomes" id="UP000023755"/>
    </source>
</evidence>
<keyword evidence="17" id="KW-1185">Reference proteome</keyword>
<dbReference type="NCBIfam" id="TIGR00878">
    <property type="entry name" value="purM"/>
    <property type="match status" value="1"/>
</dbReference>
<dbReference type="KEGG" id="nhm:NHE_0032"/>
<evidence type="ECO:0000256" key="5">
    <source>
        <dbReference type="ARBA" id="ARBA00022598"/>
    </source>
</evidence>
<dbReference type="PANTHER" id="PTHR10520">
    <property type="entry name" value="TRIFUNCTIONAL PURINE BIOSYNTHETIC PROTEIN ADENOSINE-3-RELATED"/>
    <property type="match status" value="1"/>
</dbReference>
<evidence type="ECO:0000256" key="11">
    <source>
        <dbReference type="ARBA" id="ARBA00033093"/>
    </source>
</evidence>
<organism evidence="16 17">
    <name type="scientific">Neorickettsia helminthoeca str. Oregon</name>
    <dbReference type="NCBI Taxonomy" id="1286528"/>
    <lineage>
        <taxon>Bacteria</taxon>
        <taxon>Pseudomonadati</taxon>
        <taxon>Pseudomonadota</taxon>
        <taxon>Alphaproteobacteria</taxon>
        <taxon>Rickettsiales</taxon>
        <taxon>Anaplasmataceae</taxon>
        <taxon>Neorickettsia</taxon>
    </lineage>
</organism>
<dbReference type="RefSeq" id="WP_038558677.1">
    <property type="nucleotide sequence ID" value="NZ_CP007481.1"/>
</dbReference>
<comment type="similarity">
    <text evidence="2 13">Belongs to the AIR synthase family.</text>
</comment>
<sequence length="322" mass="35353">MEEKLSYKSSGVDIDASDHLIQFIKQKAGSNRHCINGIGGFASLFSLGNLNYKKPVIASSTDGVGTKLLIANELNNHATIGIDLVAMCVNDLICHGAEPLFFLDYYATGKLDLETSKAIISGITDGCREACISLIGGETAEMPGLYSKSDYDLAGFAVGIVEEDEILPRNVAGGDVIVALKSSGFHSNGFSLIRKVFKTLGITYDTIHHGRSWGEILLTPTRIYVKQVLEARKFLKAIAHITGGGILENLRRVVPEELRIHMKPYKFPDIFDWLMVNGRIEREEMLRTFNCGIGMILVVAQENVDTVMKIFDTEASILGHLE</sequence>
<dbReference type="InterPro" id="IPR004733">
    <property type="entry name" value="PurM_cligase"/>
</dbReference>
<dbReference type="UniPathway" id="UPA00074">
    <property type="reaction ID" value="UER00129"/>
</dbReference>
<evidence type="ECO:0000259" key="14">
    <source>
        <dbReference type="Pfam" id="PF00586"/>
    </source>
</evidence>
<dbReference type="FunFam" id="3.30.1330.10:FF:000001">
    <property type="entry name" value="Phosphoribosylformylglycinamidine cyclo-ligase"/>
    <property type="match status" value="1"/>
</dbReference>
<dbReference type="Proteomes" id="UP000023755">
    <property type="component" value="Chromosome"/>
</dbReference>
<dbReference type="Pfam" id="PF00586">
    <property type="entry name" value="AIRS"/>
    <property type="match status" value="1"/>
</dbReference>
<evidence type="ECO:0000256" key="8">
    <source>
        <dbReference type="ARBA" id="ARBA00022840"/>
    </source>
</evidence>
<evidence type="ECO:0000256" key="12">
    <source>
        <dbReference type="ARBA" id="ARBA00049057"/>
    </source>
</evidence>
<feature type="domain" description="PurM-like N-terminal" evidence="14">
    <location>
        <begin position="56"/>
        <end position="161"/>
    </location>
</feature>
<evidence type="ECO:0000256" key="7">
    <source>
        <dbReference type="ARBA" id="ARBA00022755"/>
    </source>
</evidence>
<keyword evidence="5 13" id="KW-0436">Ligase</keyword>
<protein>
    <recommendedName>
        <fullName evidence="4 13">Phosphoribosylformylglycinamidine cyclo-ligase</fullName>
        <ecNumber evidence="3 13">6.3.3.1</ecNumber>
    </recommendedName>
    <alternativeName>
        <fullName evidence="10 13">AIR synthase</fullName>
    </alternativeName>
    <alternativeName>
        <fullName evidence="11 13">AIRS</fullName>
    </alternativeName>
    <alternativeName>
        <fullName evidence="9 13">Phosphoribosyl-aminoimidazole synthetase</fullName>
    </alternativeName>
</protein>
<dbReference type="SUPFAM" id="SSF55326">
    <property type="entry name" value="PurM N-terminal domain-like"/>
    <property type="match status" value="1"/>
</dbReference>
<dbReference type="Gene3D" id="3.90.650.10">
    <property type="entry name" value="PurM-like C-terminal domain"/>
    <property type="match status" value="1"/>
</dbReference>
<evidence type="ECO:0000256" key="3">
    <source>
        <dbReference type="ARBA" id="ARBA00013047"/>
    </source>
</evidence>
<evidence type="ECO:0000256" key="13">
    <source>
        <dbReference type="HAMAP-Rule" id="MF_00741"/>
    </source>
</evidence>
<dbReference type="PANTHER" id="PTHR10520:SF12">
    <property type="entry name" value="TRIFUNCTIONAL PURINE BIOSYNTHETIC PROTEIN ADENOSINE-3"/>
    <property type="match status" value="1"/>
</dbReference>
<feature type="domain" description="PurM-like C-terminal" evidence="15">
    <location>
        <begin position="174"/>
        <end position="320"/>
    </location>
</feature>
<dbReference type="SUPFAM" id="SSF56042">
    <property type="entry name" value="PurM C-terminal domain-like"/>
    <property type="match status" value="1"/>
</dbReference>
<evidence type="ECO:0000259" key="15">
    <source>
        <dbReference type="Pfam" id="PF02769"/>
    </source>
</evidence>
<dbReference type="GO" id="GO:0005829">
    <property type="term" value="C:cytosol"/>
    <property type="evidence" value="ECO:0007669"/>
    <property type="project" value="TreeGrafter"/>
</dbReference>
<evidence type="ECO:0000256" key="6">
    <source>
        <dbReference type="ARBA" id="ARBA00022741"/>
    </source>
</evidence>
<evidence type="ECO:0000256" key="9">
    <source>
        <dbReference type="ARBA" id="ARBA00031908"/>
    </source>
</evidence>
<keyword evidence="13" id="KW-0963">Cytoplasm</keyword>
<dbReference type="HOGENOM" id="CLU_047116_0_0_5"/>
<dbReference type="GO" id="GO:0004641">
    <property type="term" value="F:phosphoribosylformylglycinamidine cyclo-ligase activity"/>
    <property type="evidence" value="ECO:0007669"/>
    <property type="project" value="UniProtKB-UniRule"/>
</dbReference>
<dbReference type="InterPro" id="IPR036676">
    <property type="entry name" value="PurM-like_C_sf"/>
</dbReference>
<gene>
    <name evidence="13 16" type="primary">purM</name>
    <name evidence="16" type="ORF">NHE_0032</name>
</gene>